<dbReference type="Pfam" id="PF00089">
    <property type="entry name" value="Trypsin"/>
    <property type="match status" value="1"/>
</dbReference>
<dbReference type="GO" id="GO:0005615">
    <property type="term" value="C:extracellular space"/>
    <property type="evidence" value="ECO:0007669"/>
    <property type="project" value="TreeGrafter"/>
</dbReference>
<dbReference type="PRINTS" id="PR00722">
    <property type="entry name" value="CHYMOTRYPSIN"/>
</dbReference>
<organism evidence="8 9">
    <name type="scientific">Pocillopora meandrina</name>
    <dbReference type="NCBI Taxonomy" id="46732"/>
    <lineage>
        <taxon>Eukaryota</taxon>
        <taxon>Metazoa</taxon>
        <taxon>Cnidaria</taxon>
        <taxon>Anthozoa</taxon>
        <taxon>Hexacorallia</taxon>
        <taxon>Scleractinia</taxon>
        <taxon>Astrocoeniina</taxon>
        <taxon>Pocilloporidae</taxon>
        <taxon>Pocillopora</taxon>
    </lineage>
</organism>
<keyword evidence="3 6" id="KW-0378">Hydrolase</keyword>
<evidence type="ECO:0000256" key="5">
    <source>
        <dbReference type="ARBA" id="ARBA00023157"/>
    </source>
</evidence>
<dbReference type="FunFam" id="2.40.10.10:FF:000077">
    <property type="entry name" value="Predicted protein"/>
    <property type="match status" value="1"/>
</dbReference>
<keyword evidence="4 6" id="KW-0720">Serine protease</keyword>
<evidence type="ECO:0000256" key="4">
    <source>
        <dbReference type="ARBA" id="ARBA00022825"/>
    </source>
</evidence>
<dbReference type="Gene3D" id="2.40.10.10">
    <property type="entry name" value="Trypsin-like serine proteases"/>
    <property type="match status" value="1"/>
</dbReference>
<evidence type="ECO:0000256" key="3">
    <source>
        <dbReference type="ARBA" id="ARBA00022801"/>
    </source>
</evidence>
<evidence type="ECO:0000313" key="9">
    <source>
        <dbReference type="Proteomes" id="UP001159428"/>
    </source>
</evidence>
<dbReference type="PROSITE" id="PS50240">
    <property type="entry name" value="TRYPSIN_DOM"/>
    <property type="match status" value="1"/>
</dbReference>
<dbReference type="InterPro" id="IPR009003">
    <property type="entry name" value="Peptidase_S1_PA"/>
</dbReference>
<sequence>VGGYQAAPHSWPWQVMLMTSDSREPFCGGTLLSEVWIITASHCLDYLIEKDVIVRAGAHHRTKLNKWVQDLKVRQIYRHPKYDDPVMFANDVALLLLDRPAQINSAVRPICLPGKNDRPRTDCTVTGWGRLGDFGRRPDYLMQVTVPIVPYSTCREIYPGEVHESMLCGGHLAGEKDACTGDSGGPYVCEHQNSIWKLEGIVSWGYGCGREDNPGVYTNVSHVREWIKNVSGI</sequence>
<comment type="similarity">
    <text evidence="1">Belongs to the peptidase S1 family.</text>
</comment>
<gene>
    <name evidence="8" type="ORF">PMEA_00035624</name>
</gene>
<dbReference type="InterPro" id="IPR033116">
    <property type="entry name" value="TRYPSIN_SER"/>
</dbReference>
<dbReference type="PROSITE" id="PS00134">
    <property type="entry name" value="TRYPSIN_HIS"/>
    <property type="match status" value="1"/>
</dbReference>
<feature type="non-terminal residue" evidence="8">
    <location>
        <position position="1"/>
    </location>
</feature>
<dbReference type="PROSITE" id="PS00135">
    <property type="entry name" value="TRYPSIN_SER"/>
    <property type="match status" value="1"/>
</dbReference>
<dbReference type="InterPro" id="IPR050127">
    <property type="entry name" value="Serine_Proteases_S1"/>
</dbReference>
<evidence type="ECO:0000313" key="8">
    <source>
        <dbReference type="EMBL" id="CAH3163665.1"/>
    </source>
</evidence>
<feature type="domain" description="Peptidase S1" evidence="7">
    <location>
        <begin position="1"/>
        <end position="232"/>
    </location>
</feature>
<dbReference type="GO" id="GO:0006508">
    <property type="term" value="P:proteolysis"/>
    <property type="evidence" value="ECO:0007669"/>
    <property type="project" value="UniProtKB-KW"/>
</dbReference>
<name>A0AAU9Y2W4_9CNID</name>
<evidence type="ECO:0000256" key="2">
    <source>
        <dbReference type="ARBA" id="ARBA00022670"/>
    </source>
</evidence>
<accession>A0AAU9Y2W4</accession>
<dbReference type="SMART" id="SM00020">
    <property type="entry name" value="Tryp_SPc"/>
    <property type="match status" value="1"/>
</dbReference>
<keyword evidence="5" id="KW-1015">Disulfide bond</keyword>
<dbReference type="InterPro" id="IPR001254">
    <property type="entry name" value="Trypsin_dom"/>
</dbReference>
<dbReference type="PANTHER" id="PTHR24264:SF54">
    <property type="entry name" value="PEPTIDASE S1 DOMAIN-CONTAINING PROTEIN"/>
    <property type="match status" value="1"/>
</dbReference>
<proteinExistence type="inferred from homology"/>
<keyword evidence="9" id="KW-1185">Reference proteome</keyword>
<evidence type="ECO:0000256" key="6">
    <source>
        <dbReference type="RuleBase" id="RU363034"/>
    </source>
</evidence>
<reference evidence="8 9" key="1">
    <citation type="submission" date="2022-05" db="EMBL/GenBank/DDBJ databases">
        <authorList>
            <consortium name="Genoscope - CEA"/>
            <person name="William W."/>
        </authorList>
    </citation>
    <scope>NUCLEOTIDE SEQUENCE [LARGE SCALE GENOMIC DNA]</scope>
</reference>
<dbReference type="InterPro" id="IPR018114">
    <property type="entry name" value="TRYPSIN_HIS"/>
</dbReference>
<comment type="caution">
    <text evidence="8">The sequence shown here is derived from an EMBL/GenBank/DDBJ whole genome shotgun (WGS) entry which is preliminary data.</text>
</comment>
<dbReference type="EMBL" id="CALNXJ010000094">
    <property type="protein sequence ID" value="CAH3163665.1"/>
    <property type="molecule type" value="Genomic_DNA"/>
</dbReference>
<protein>
    <recommendedName>
        <fullName evidence="7">Peptidase S1 domain-containing protein</fullName>
    </recommendedName>
</protein>
<evidence type="ECO:0000256" key="1">
    <source>
        <dbReference type="ARBA" id="ARBA00007664"/>
    </source>
</evidence>
<dbReference type="InterPro" id="IPR001314">
    <property type="entry name" value="Peptidase_S1A"/>
</dbReference>
<dbReference type="SUPFAM" id="SSF50494">
    <property type="entry name" value="Trypsin-like serine proteases"/>
    <property type="match status" value="1"/>
</dbReference>
<dbReference type="Proteomes" id="UP001159428">
    <property type="component" value="Unassembled WGS sequence"/>
</dbReference>
<keyword evidence="2 6" id="KW-0645">Protease</keyword>
<evidence type="ECO:0000259" key="7">
    <source>
        <dbReference type="PROSITE" id="PS50240"/>
    </source>
</evidence>
<dbReference type="InterPro" id="IPR043504">
    <property type="entry name" value="Peptidase_S1_PA_chymotrypsin"/>
</dbReference>
<dbReference type="PANTHER" id="PTHR24264">
    <property type="entry name" value="TRYPSIN-RELATED"/>
    <property type="match status" value="1"/>
</dbReference>
<dbReference type="AlphaFoldDB" id="A0AAU9Y2W4"/>
<dbReference type="GO" id="GO:0004252">
    <property type="term" value="F:serine-type endopeptidase activity"/>
    <property type="evidence" value="ECO:0007669"/>
    <property type="project" value="InterPro"/>
</dbReference>
<dbReference type="CDD" id="cd00190">
    <property type="entry name" value="Tryp_SPc"/>
    <property type="match status" value="1"/>
</dbReference>